<protein>
    <submittedName>
        <fullName evidence="14">Pickpocket protein 28</fullName>
    </submittedName>
</protein>
<evidence type="ECO:0000256" key="5">
    <source>
        <dbReference type="ARBA" id="ARBA00022692"/>
    </source>
</evidence>
<dbReference type="AlphaFoldDB" id="A0A226E0K0"/>
<feature type="compositionally biased region" description="Polar residues" evidence="13">
    <location>
        <begin position="644"/>
        <end position="659"/>
    </location>
</feature>
<proteinExistence type="inferred from homology"/>
<dbReference type="PANTHER" id="PTHR11690">
    <property type="entry name" value="AMILORIDE-SENSITIVE SODIUM CHANNEL-RELATED"/>
    <property type="match status" value="1"/>
</dbReference>
<keyword evidence="3 12" id="KW-0813">Transport</keyword>
<keyword evidence="9" id="KW-0472">Membrane</keyword>
<comment type="caution">
    <text evidence="14">The sequence shown here is derived from an EMBL/GenBank/DDBJ whole genome shotgun (WGS) entry which is preliminary data.</text>
</comment>
<dbReference type="PANTHER" id="PTHR11690:SF288">
    <property type="entry name" value="AMILORIDE-SENSITIVE NA+ CHANNEL-RELATED"/>
    <property type="match status" value="1"/>
</dbReference>
<keyword evidence="8 12" id="KW-0406">Ion transport</keyword>
<dbReference type="GO" id="GO:0015280">
    <property type="term" value="F:ligand-gated sodium channel activity"/>
    <property type="evidence" value="ECO:0007669"/>
    <property type="project" value="TreeGrafter"/>
</dbReference>
<dbReference type="Gene3D" id="1.10.287.820">
    <property type="entry name" value="Acid-sensing ion channel domain"/>
    <property type="match status" value="1"/>
</dbReference>
<feature type="non-terminal residue" evidence="14">
    <location>
        <position position="1"/>
    </location>
</feature>
<keyword evidence="10 12" id="KW-0739">Sodium transport</keyword>
<evidence type="ECO:0000256" key="11">
    <source>
        <dbReference type="ARBA" id="ARBA00023303"/>
    </source>
</evidence>
<dbReference type="EMBL" id="LNIX01000008">
    <property type="protein sequence ID" value="OXA51252.1"/>
    <property type="molecule type" value="Genomic_DNA"/>
</dbReference>
<feature type="region of interest" description="Disordered" evidence="13">
    <location>
        <begin position="522"/>
        <end position="551"/>
    </location>
</feature>
<feature type="region of interest" description="Disordered" evidence="13">
    <location>
        <begin position="637"/>
        <end position="675"/>
    </location>
</feature>
<feature type="compositionally biased region" description="Polar residues" evidence="13">
    <location>
        <begin position="525"/>
        <end position="541"/>
    </location>
</feature>
<evidence type="ECO:0000256" key="4">
    <source>
        <dbReference type="ARBA" id="ARBA00022461"/>
    </source>
</evidence>
<evidence type="ECO:0000256" key="10">
    <source>
        <dbReference type="ARBA" id="ARBA00023201"/>
    </source>
</evidence>
<evidence type="ECO:0000256" key="12">
    <source>
        <dbReference type="RuleBase" id="RU000679"/>
    </source>
</evidence>
<keyword evidence="7" id="KW-0915">Sodium</keyword>
<sequence length="675" mass="76581">LQNEYEETTAVIKLNGMKLNQNQATKSLILMKMFCQPWLRGSNWRSTEIPPNPSDGLMLNFDFNDIRLLDFDEDTTFEMDLAAKIIEGTTKCAEMMLACTFNSIQVDCSELFKDIYTESGPACSFNAMPSNLLRKQQTFITMLEKMQRNISGAENDTWKAWNVKKNFQTNITRGGKKIGIPEFQEQEGEWFGFEFVIKYPKRGKYCRQSDSSNYRITVNFPLDEPNLRDHGRDIPPGYKVINVIKPRVIMAEEDSRPAPPEKRGCYFATERKLAFYNNYTESNCWRECTVNATLKNCGCSRVYHPRNSDNRICSTRDDEICANGVESNRNGSRDCKCLPGCNEITYEMTTTLVPYPENEVPELVQDFLKGDDTPTSLVITYMQAASVLVVTSKHRFDWFEQLGLHGGNWGLTSGLGLLDLGRLIFSVIYVFVITGIVSYVAKCCWCWSRPEESHSKMAELYMTAMTLPMGIAIPDAVRVGQLTKYPKMPQIVKDYMEDFAKSKQPEVEESDVDHENENGIEVITEQPTSSSPERPSTAQSESKSRKLVRPKSAKAIAKSKLPYWTVGNFLEWFPIRYGLKIKHNLADDFDDDKTEQCCCTSCFPRCNAKDEVIVPLAEVIVENQAVELVDEPVAGPSRAVAPANASNTDTDPAEASQSDPAVLEEEDFEEMWRRL</sequence>
<evidence type="ECO:0000313" key="15">
    <source>
        <dbReference type="Proteomes" id="UP000198287"/>
    </source>
</evidence>
<evidence type="ECO:0000256" key="6">
    <source>
        <dbReference type="ARBA" id="ARBA00022989"/>
    </source>
</evidence>
<dbReference type="GO" id="GO:0005886">
    <property type="term" value="C:plasma membrane"/>
    <property type="evidence" value="ECO:0007669"/>
    <property type="project" value="TreeGrafter"/>
</dbReference>
<comment type="subcellular location">
    <subcellularLocation>
        <location evidence="1">Membrane</location>
        <topology evidence="1">Multi-pass membrane protein</topology>
    </subcellularLocation>
</comment>
<dbReference type="InterPro" id="IPR020903">
    <property type="entry name" value="ENaC_CS"/>
</dbReference>
<name>A0A226E0K0_FOLCA</name>
<evidence type="ECO:0000256" key="3">
    <source>
        <dbReference type="ARBA" id="ARBA00022448"/>
    </source>
</evidence>
<dbReference type="InterPro" id="IPR001873">
    <property type="entry name" value="ENaC"/>
</dbReference>
<gene>
    <name evidence="14" type="ORF">Fcan01_14409</name>
</gene>
<keyword evidence="11 12" id="KW-0407">Ion channel</keyword>
<comment type="similarity">
    <text evidence="2 12">Belongs to the amiloride-sensitive sodium channel (TC 1.A.6) family.</text>
</comment>
<evidence type="ECO:0000256" key="13">
    <source>
        <dbReference type="SAM" id="MobiDB-lite"/>
    </source>
</evidence>
<reference evidence="14 15" key="1">
    <citation type="submission" date="2015-12" db="EMBL/GenBank/DDBJ databases">
        <title>The genome of Folsomia candida.</title>
        <authorList>
            <person name="Faddeeva A."/>
            <person name="Derks M.F."/>
            <person name="Anvar Y."/>
            <person name="Smit S."/>
            <person name="Van Straalen N."/>
            <person name="Roelofs D."/>
        </authorList>
    </citation>
    <scope>NUCLEOTIDE SEQUENCE [LARGE SCALE GENOMIC DNA]</scope>
    <source>
        <strain evidence="14 15">VU population</strain>
        <tissue evidence="14">Whole body</tissue>
    </source>
</reference>
<keyword evidence="4 12" id="KW-0894">Sodium channel</keyword>
<evidence type="ECO:0000256" key="8">
    <source>
        <dbReference type="ARBA" id="ARBA00023065"/>
    </source>
</evidence>
<evidence type="ECO:0000313" key="14">
    <source>
        <dbReference type="EMBL" id="OXA51252.1"/>
    </source>
</evidence>
<organism evidence="14 15">
    <name type="scientific">Folsomia candida</name>
    <name type="common">Springtail</name>
    <dbReference type="NCBI Taxonomy" id="158441"/>
    <lineage>
        <taxon>Eukaryota</taxon>
        <taxon>Metazoa</taxon>
        <taxon>Ecdysozoa</taxon>
        <taxon>Arthropoda</taxon>
        <taxon>Hexapoda</taxon>
        <taxon>Collembola</taxon>
        <taxon>Entomobryomorpha</taxon>
        <taxon>Isotomoidea</taxon>
        <taxon>Isotomidae</taxon>
        <taxon>Proisotominae</taxon>
        <taxon>Folsomia</taxon>
    </lineage>
</organism>
<dbReference type="OrthoDB" id="6436100at2759"/>
<evidence type="ECO:0000256" key="1">
    <source>
        <dbReference type="ARBA" id="ARBA00004141"/>
    </source>
</evidence>
<keyword evidence="15" id="KW-1185">Reference proteome</keyword>
<keyword evidence="5 12" id="KW-0812">Transmembrane</keyword>
<dbReference type="Proteomes" id="UP000198287">
    <property type="component" value="Unassembled WGS sequence"/>
</dbReference>
<evidence type="ECO:0000256" key="7">
    <source>
        <dbReference type="ARBA" id="ARBA00023053"/>
    </source>
</evidence>
<accession>A0A226E0K0</accession>
<evidence type="ECO:0000256" key="9">
    <source>
        <dbReference type="ARBA" id="ARBA00023136"/>
    </source>
</evidence>
<keyword evidence="6" id="KW-1133">Transmembrane helix</keyword>
<evidence type="ECO:0000256" key="2">
    <source>
        <dbReference type="ARBA" id="ARBA00007193"/>
    </source>
</evidence>
<dbReference type="PROSITE" id="PS01206">
    <property type="entry name" value="ASC"/>
    <property type="match status" value="1"/>
</dbReference>
<dbReference type="Pfam" id="PF00858">
    <property type="entry name" value="ASC"/>
    <property type="match status" value="1"/>
</dbReference>